<sequence length="86" mass="9491">MSKAIEIRTLLASLDEQALEQLCQEVVRLDEENARLRADLARMEENAEGWRDEAMSLHEQLATALGGQPGINQSGALVVVPMERCA</sequence>
<evidence type="ECO:0000313" key="2">
    <source>
        <dbReference type="EMBL" id="MBG0835108.1"/>
    </source>
</evidence>
<evidence type="ECO:0000256" key="1">
    <source>
        <dbReference type="SAM" id="Coils"/>
    </source>
</evidence>
<gene>
    <name evidence="2" type="ORF">H3221_08280</name>
</gene>
<reference evidence="2" key="1">
    <citation type="submission" date="2020-07" db="EMBL/GenBank/DDBJ databases">
        <title>Pseudomonas chaetoceroseae sp. nov., a new member of the Pseudomonas oleovorans group isolated from a culture of Chaetoceros calcitrans.</title>
        <authorList>
            <person name="Girard L."/>
            <person name="Lood C."/>
            <person name="De Mot R."/>
            <person name="Baudart J."/>
        </authorList>
    </citation>
    <scope>NUCLEOTIDE SEQUENCE</scope>
    <source>
        <strain evidence="2">536</strain>
    </source>
</reference>
<name>A0A931GEA1_9PSED</name>
<protein>
    <submittedName>
        <fullName evidence="2">Uncharacterized protein</fullName>
    </submittedName>
</protein>
<accession>A0A931GEA1</accession>
<feature type="coiled-coil region" evidence="1">
    <location>
        <begin position="19"/>
        <end position="60"/>
    </location>
</feature>
<organism evidence="2 3">
    <name type="scientific">Pseudomonas chaetocerotis</name>
    <dbReference type="NCBI Taxonomy" id="2758695"/>
    <lineage>
        <taxon>Bacteria</taxon>
        <taxon>Pseudomonadati</taxon>
        <taxon>Pseudomonadota</taxon>
        <taxon>Gammaproteobacteria</taxon>
        <taxon>Pseudomonadales</taxon>
        <taxon>Pseudomonadaceae</taxon>
        <taxon>Pseudomonas</taxon>
    </lineage>
</organism>
<keyword evidence="3" id="KW-1185">Reference proteome</keyword>
<dbReference type="EMBL" id="JACFYX010000006">
    <property type="protein sequence ID" value="MBG0835108.1"/>
    <property type="molecule type" value="Genomic_DNA"/>
</dbReference>
<proteinExistence type="predicted"/>
<dbReference type="Proteomes" id="UP000596932">
    <property type="component" value="Unassembled WGS sequence"/>
</dbReference>
<dbReference type="RefSeq" id="WP_196474652.1">
    <property type="nucleotide sequence ID" value="NZ_JACFYX020000006.1"/>
</dbReference>
<dbReference type="AlphaFoldDB" id="A0A931GEA1"/>
<comment type="caution">
    <text evidence="2">The sequence shown here is derived from an EMBL/GenBank/DDBJ whole genome shotgun (WGS) entry which is preliminary data.</text>
</comment>
<evidence type="ECO:0000313" key="3">
    <source>
        <dbReference type="Proteomes" id="UP000596932"/>
    </source>
</evidence>
<keyword evidence="1" id="KW-0175">Coiled coil</keyword>